<reference evidence="1 2" key="1">
    <citation type="submission" date="2015-02" db="EMBL/GenBank/DDBJ databases">
        <title>Improved understanding of the partial-nitritation anammox process through 23 genomes representing the majority of the microbial community.</title>
        <authorList>
            <person name="Speth D.R."/>
            <person name="In T Zandt M."/>
            <person name="Guerrero Cruz S."/>
            <person name="Jetten M.S."/>
            <person name="Dutilh B.E."/>
        </authorList>
    </citation>
    <scope>NUCLEOTIDE SEQUENCE [LARGE SCALE GENOMIC DNA]</scope>
    <source>
        <strain evidence="1">OLB20</strain>
    </source>
</reference>
<dbReference type="Proteomes" id="UP000070457">
    <property type="component" value="Unassembled WGS sequence"/>
</dbReference>
<organism evidence="1 2">
    <name type="scientific">candidate division WS6 bacterium OLB20</name>
    <dbReference type="NCBI Taxonomy" id="1617426"/>
    <lineage>
        <taxon>Bacteria</taxon>
        <taxon>Candidatus Dojkabacteria</taxon>
    </lineage>
</organism>
<protein>
    <submittedName>
        <fullName evidence="1">Uncharacterized protein</fullName>
    </submittedName>
</protein>
<comment type="caution">
    <text evidence="1">The sequence shown here is derived from an EMBL/GenBank/DDBJ whole genome shotgun (WGS) entry which is preliminary data.</text>
</comment>
<evidence type="ECO:0000313" key="2">
    <source>
        <dbReference type="Proteomes" id="UP000070457"/>
    </source>
</evidence>
<dbReference type="AlphaFoldDB" id="A0A136LYY8"/>
<dbReference type="EMBL" id="JYNZ01000003">
    <property type="protein sequence ID" value="KXK26884.1"/>
    <property type="molecule type" value="Genomic_DNA"/>
</dbReference>
<sequence length="185" mass="21156">MYTLVYTMDNVIRNDVGIETTSRGVRSFHKRIMTGQLGTDFCRADVVNDDGTLSLNSRFVMDLAGYSEMTAADVDDLTGRYLALGLTGSERHLHDLISKDLCTVLEPDTSGRIIVTAEQIENMRRVIRLWDEALQNYHYLTSTREGVARFREMYAGFRLDETRRSMLTFLARRLADKLRSNGEED</sequence>
<name>A0A136LYY8_9BACT</name>
<gene>
    <name evidence="1" type="ORF">TR69_WS6001000907</name>
</gene>
<accession>A0A136LYY8</accession>
<proteinExistence type="predicted"/>
<dbReference type="STRING" id="1617426.TR69_WS6001000907"/>
<evidence type="ECO:0000313" key="1">
    <source>
        <dbReference type="EMBL" id="KXK26884.1"/>
    </source>
</evidence>